<reference evidence="1 2" key="1">
    <citation type="submission" date="2019-03" db="EMBL/GenBank/DDBJ databases">
        <title>Diversity and diversification of Nodularia spumigena cyanophages in the Baltic Sea.</title>
        <authorList>
            <person name="Sulcius S."/>
            <person name="Holmfeldt K."/>
            <person name="Simoliunas E."/>
        </authorList>
    </citation>
    <scope>NUCLEOTIDE SEQUENCE [LARGE SCALE GENOMIC DNA]</scope>
</reference>
<proteinExistence type="predicted"/>
<dbReference type="Proteomes" id="UP000310297">
    <property type="component" value="Segment"/>
</dbReference>
<name>A0A482MIR9_9CAUD</name>
<accession>A0A482MIR9</accession>
<gene>
    <name evidence="1" type="ORF">kac68v162_gp043</name>
</gene>
<evidence type="ECO:0000313" key="1">
    <source>
        <dbReference type="EMBL" id="QBQ73891.1"/>
    </source>
</evidence>
<protein>
    <submittedName>
        <fullName evidence="1">Uncharacterized protein</fullName>
    </submittedName>
</protein>
<evidence type="ECO:0000313" key="2">
    <source>
        <dbReference type="Proteomes" id="UP000310297"/>
    </source>
</evidence>
<sequence>MTTQSLSQLLITDPEIQTLLESSLWKEVADFINAIPVIANPEPQQDIPVSATLQDVLGLVTPQERFAIGETQAYRRILDAVNQSRFDWVVDNLTTLLGGGGIISQSSYDAILSALDSPQMIPDPNYQAQISGQSLSQQNGLGFVDERQIMLVWLN</sequence>
<dbReference type="EMBL" id="MK605246">
    <property type="protein sequence ID" value="QBQ73891.1"/>
    <property type="molecule type" value="Genomic_DNA"/>
</dbReference>
<organism evidence="1 2">
    <name type="scientific">Nodularia phage vB_NspS-kac68v162</name>
    <dbReference type="NCBI Taxonomy" id="2557583"/>
    <lineage>
        <taxon>Viruses</taxon>
        <taxon>Duplodnaviria</taxon>
        <taxon>Heunggongvirae</taxon>
        <taxon>Uroviricota</taxon>
        <taxon>Caudoviricetes</taxon>
        <taxon>Ravarandavirus</taxon>
        <taxon>Ravarandavirus kac68v161</taxon>
    </lineage>
</organism>